<dbReference type="RefSeq" id="WP_369149929.1">
    <property type="nucleotide sequence ID" value="NZ_OZ156463.1"/>
</dbReference>
<evidence type="ECO:0008006" key="4">
    <source>
        <dbReference type="Google" id="ProtNLM"/>
    </source>
</evidence>
<feature type="transmembrane region" description="Helical" evidence="1">
    <location>
        <begin position="54"/>
        <end position="75"/>
    </location>
</feature>
<dbReference type="Proteomes" id="UP000568751">
    <property type="component" value="Unassembled WGS sequence"/>
</dbReference>
<proteinExistence type="predicted"/>
<feature type="transmembrane region" description="Helical" evidence="1">
    <location>
        <begin position="146"/>
        <end position="172"/>
    </location>
</feature>
<feature type="transmembrane region" description="Helical" evidence="1">
    <location>
        <begin position="22"/>
        <end position="42"/>
    </location>
</feature>
<evidence type="ECO:0000313" key="2">
    <source>
        <dbReference type="EMBL" id="NYT27586.1"/>
    </source>
</evidence>
<accession>A0A853F210</accession>
<comment type="caution">
    <text evidence="2">The sequence shown here is derived from an EMBL/GenBank/DDBJ whole genome shotgun (WGS) entry which is preliminary data.</text>
</comment>
<evidence type="ECO:0000313" key="3">
    <source>
        <dbReference type="Proteomes" id="UP000568751"/>
    </source>
</evidence>
<name>A0A853F210_9GAMM</name>
<evidence type="ECO:0000256" key="1">
    <source>
        <dbReference type="SAM" id="Phobius"/>
    </source>
</evidence>
<sequence length="180" mass="19887">MIKDILNLLKFKPEPIEYYQKYSFKTSIGLTIFISTAFGLLLPHPPEINFITHFLLMLSMVPIIIGVTWSLVGLLKLKQKNATFQALFALSVLASIIDLLTIPLIFLSQFHGGFDYLQLVVVGYSLLVFFFAFAKANAVGLGFSLLAMSLGTIILFAFMIATSLIFIAIGLLPEPTLPPV</sequence>
<keyword evidence="1" id="KW-0472">Membrane</keyword>
<feature type="transmembrane region" description="Helical" evidence="1">
    <location>
        <begin position="87"/>
        <end position="110"/>
    </location>
</feature>
<feature type="transmembrane region" description="Helical" evidence="1">
    <location>
        <begin position="116"/>
        <end position="134"/>
    </location>
</feature>
<reference evidence="2 3" key="1">
    <citation type="submission" date="2020-05" db="EMBL/GenBank/DDBJ databases">
        <title>Horizontal transmission and recombination maintain forever young bacterial symbiont genomes.</title>
        <authorList>
            <person name="Russell S.L."/>
            <person name="Pepper-Tunick E."/>
            <person name="Svedberg J."/>
            <person name="Byrne A."/>
            <person name="Ruelas Castillo J."/>
            <person name="Vollmers C."/>
            <person name="Beinart R.A."/>
            <person name="Corbett-Detig R."/>
        </authorList>
    </citation>
    <scope>NUCLEOTIDE SEQUENCE [LARGE SCALE GENOMIC DNA]</scope>
    <source>
        <strain evidence="2">455</strain>
    </source>
</reference>
<protein>
    <recommendedName>
        <fullName evidence="4">Yip1 domain-containing protein</fullName>
    </recommendedName>
</protein>
<gene>
    <name evidence="2" type="ORF">H0A76_06625</name>
</gene>
<dbReference type="AlphaFoldDB" id="A0A853F210"/>
<dbReference type="EMBL" id="JACCHT010000001">
    <property type="protein sequence ID" value="NYT27586.1"/>
    <property type="molecule type" value="Genomic_DNA"/>
</dbReference>
<organism evidence="2 3">
    <name type="scientific">Candidatus Thiodubiliella endoseptemdiera</name>
    <dbReference type="NCBI Taxonomy" id="2738886"/>
    <lineage>
        <taxon>Bacteria</taxon>
        <taxon>Pseudomonadati</taxon>
        <taxon>Pseudomonadota</taxon>
        <taxon>Gammaproteobacteria</taxon>
        <taxon>Candidatus Pseudothioglobaceae</taxon>
        <taxon>Candidatus Thiodubiliella</taxon>
    </lineage>
</organism>
<keyword evidence="1" id="KW-1133">Transmembrane helix</keyword>
<keyword evidence="1" id="KW-0812">Transmembrane</keyword>